<dbReference type="SUPFAM" id="SSF52833">
    <property type="entry name" value="Thioredoxin-like"/>
    <property type="match status" value="1"/>
</dbReference>
<name>A0A812ZVP0_9DINO</name>
<evidence type="ECO:0000313" key="2">
    <source>
        <dbReference type="EMBL" id="CAE7843331.1"/>
    </source>
</evidence>
<dbReference type="InterPro" id="IPR013766">
    <property type="entry name" value="Thioredoxin_domain"/>
</dbReference>
<dbReference type="CDD" id="cd02989">
    <property type="entry name" value="Phd_like_TxnDC9"/>
    <property type="match status" value="1"/>
</dbReference>
<dbReference type="AlphaFoldDB" id="A0A812ZVP0"/>
<dbReference type="EMBL" id="CAJNJA010051019">
    <property type="protein sequence ID" value="CAE7843331.1"/>
    <property type="molecule type" value="Genomic_DNA"/>
</dbReference>
<dbReference type="Proteomes" id="UP000601435">
    <property type="component" value="Unassembled WGS sequence"/>
</dbReference>
<proteinExistence type="predicted"/>
<sequence length="185" mass="21736">MGYYEKNVQLLNDVLIRAAEDQEAEIDAEIARLDALKEDDLEELRRKRLEQMKSVQADKMKKLAVGHGEYTMIEEKDFFDVAKKSERIVVHFWRESTWRCEVMDKHLRQLCQKHWGTRFVKINAEKAPYLAERLHIWCLPSLVLCVDGKTEHTIVGFSEFKTGDEVTTDELEENLAKWGVIKYDC</sequence>
<dbReference type="OrthoDB" id="10257948at2759"/>
<evidence type="ECO:0000313" key="3">
    <source>
        <dbReference type="Proteomes" id="UP000601435"/>
    </source>
</evidence>
<accession>A0A812ZVP0</accession>
<reference evidence="2" key="1">
    <citation type="submission" date="2021-02" db="EMBL/GenBank/DDBJ databases">
        <authorList>
            <person name="Dougan E. K."/>
            <person name="Rhodes N."/>
            <person name="Thang M."/>
            <person name="Chan C."/>
        </authorList>
    </citation>
    <scope>NUCLEOTIDE SEQUENCE</scope>
</reference>
<dbReference type="PANTHER" id="PTHR21148">
    <property type="entry name" value="THIOREDOXIN DOMAIN-CONTAINING PROTEIN 9"/>
    <property type="match status" value="1"/>
</dbReference>
<protein>
    <recommendedName>
        <fullName evidence="1">Thioredoxin domain-containing protein</fullName>
    </recommendedName>
</protein>
<dbReference type="Pfam" id="PF00085">
    <property type="entry name" value="Thioredoxin"/>
    <property type="match status" value="1"/>
</dbReference>
<comment type="caution">
    <text evidence="2">The sequence shown here is derived from an EMBL/GenBank/DDBJ whole genome shotgun (WGS) entry which is preliminary data.</text>
</comment>
<dbReference type="InterPro" id="IPR036249">
    <property type="entry name" value="Thioredoxin-like_sf"/>
</dbReference>
<evidence type="ECO:0000259" key="1">
    <source>
        <dbReference type="Pfam" id="PF00085"/>
    </source>
</evidence>
<feature type="domain" description="Thioredoxin" evidence="1">
    <location>
        <begin position="74"/>
        <end position="158"/>
    </location>
</feature>
<gene>
    <name evidence="2" type="ORF">SNEC2469_LOCUS25693</name>
</gene>
<organism evidence="2 3">
    <name type="scientific">Symbiodinium necroappetens</name>
    <dbReference type="NCBI Taxonomy" id="1628268"/>
    <lineage>
        <taxon>Eukaryota</taxon>
        <taxon>Sar</taxon>
        <taxon>Alveolata</taxon>
        <taxon>Dinophyceae</taxon>
        <taxon>Suessiales</taxon>
        <taxon>Symbiodiniaceae</taxon>
        <taxon>Symbiodinium</taxon>
    </lineage>
</organism>
<keyword evidence="3" id="KW-1185">Reference proteome</keyword>
<dbReference type="Gene3D" id="3.40.30.10">
    <property type="entry name" value="Glutaredoxin"/>
    <property type="match status" value="1"/>
</dbReference>